<evidence type="ECO:0000313" key="2">
    <source>
        <dbReference type="Proteomes" id="UP000009168"/>
    </source>
</evidence>
<dbReference type="EMBL" id="GG662767">
    <property type="protein sequence ID" value="EAR91890.1"/>
    <property type="molecule type" value="Genomic_DNA"/>
</dbReference>
<dbReference type="InParanoid" id="Q234W3"/>
<evidence type="ECO:0000313" key="1">
    <source>
        <dbReference type="EMBL" id="EAR91890.1"/>
    </source>
</evidence>
<sequence>MVIFNYHFYINQIHLHNLNNLNSEKELNVYNAIKAVRLALEQIKIIVYPVKIPFIFTKISNIDSKIKFR</sequence>
<dbReference type="HOGENOM" id="CLU_2781553_0_0_1"/>
<dbReference type="RefSeq" id="XP_001012135.1">
    <property type="nucleotide sequence ID" value="XM_001012135.1"/>
</dbReference>
<organism evidence="1 2">
    <name type="scientific">Tetrahymena thermophila (strain SB210)</name>
    <dbReference type="NCBI Taxonomy" id="312017"/>
    <lineage>
        <taxon>Eukaryota</taxon>
        <taxon>Sar</taxon>
        <taxon>Alveolata</taxon>
        <taxon>Ciliophora</taxon>
        <taxon>Intramacronucleata</taxon>
        <taxon>Oligohymenophorea</taxon>
        <taxon>Hymenostomatida</taxon>
        <taxon>Tetrahymenina</taxon>
        <taxon>Tetrahymenidae</taxon>
        <taxon>Tetrahymena</taxon>
    </lineage>
</organism>
<gene>
    <name evidence="1" type="ORF">TTHERM_00099870</name>
</gene>
<name>Q234W3_TETTS</name>
<dbReference type="Proteomes" id="UP000009168">
    <property type="component" value="Unassembled WGS sequence"/>
</dbReference>
<protein>
    <submittedName>
        <fullName evidence="1">Uncharacterized protein</fullName>
    </submittedName>
</protein>
<dbReference type="KEGG" id="tet:TTHERM_00099870"/>
<dbReference type="GeneID" id="7831941"/>
<accession>Q234W3</accession>
<dbReference type="AlphaFoldDB" id="Q234W3"/>
<reference evidence="2" key="1">
    <citation type="journal article" date="2006" name="PLoS Biol.">
        <title>Macronuclear genome sequence of the ciliate Tetrahymena thermophila, a model eukaryote.</title>
        <authorList>
            <person name="Eisen J.A."/>
            <person name="Coyne R.S."/>
            <person name="Wu M."/>
            <person name="Wu D."/>
            <person name="Thiagarajan M."/>
            <person name="Wortman J.R."/>
            <person name="Badger J.H."/>
            <person name="Ren Q."/>
            <person name="Amedeo P."/>
            <person name="Jones K.M."/>
            <person name="Tallon L.J."/>
            <person name="Delcher A.L."/>
            <person name="Salzberg S.L."/>
            <person name="Silva J.C."/>
            <person name="Haas B.J."/>
            <person name="Majoros W.H."/>
            <person name="Farzad M."/>
            <person name="Carlton J.M."/>
            <person name="Smith R.K. Jr."/>
            <person name="Garg J."/>
            <person name="Pearlman R.E."/>
            <person name="Karrer K.M."/>
            <person name="Sun L."/>
            <person name="Manning G."/>
            <person name="Elde N.C."/>
            <person name="Turkewitz A.P."/>
            <person name="Asai D.J."/>
            <person name="Wilkes D.E."/>
            <person name="Wang Y."/>
            <person name="Cai H."/>
            <person name="Collins K."/>
            <person name="Stewart B.A."/>
            <person name="Lee S.R."/>
            <person name="Wilamowska K."/>
            <person name="Weinberg Z."/>
            <person name="Ruzzo W.L."/>
            <person name="Wloga D."/>
            <person name="Gaertig J."/>
            <person name="Frankel J."/>
            <person name="Tsao C.-C."/>
            <person name="Gorovsky M.A."/>
            <person name="Keeling P.J."/>
            <person name="Waller R.F."/>
            <person name="Patron N.J."/>
            <person name="Cherry J.M."/>
            <person name="Stover N.A."/>
            <person name="Krieger C.J."/>
            <person name="del Toro C."/>
            <person name="Ryder H.F."/>
            <person name="Williamson S.C."/>
            <person name="Barbeau R.A."/>
            <person name="Hamilton E.P."/>
            <person name="Orias E."/>
        </authorList>
    </citation>
    <scope>NUCLEOTIDE SEQUENCE [LARGE SCALE GENOMIC DNA]</scope>
    <source>
        <strain evidence="2">SB210</strain>
    </source>
</reference>
<keyword evidence="2" id="KW-1185">Reference proteome</keyword>
<proteinExistence type="predicted"/>